<evidence type="ECO:0000256" key="10">
    <source>
        <dbReference type="ARBA" id="ARBA00047630"/>
    </source>
</evidence>
<feature type="binding site" evidence="12">
    <location>
        <begin position="75"/>
        <end position="76"/>
    </location>
    <ligand>
        <name>pyridoxal 5'-phosphate</name>
        <dbReference type="ChEBI" id="CHEBI:597326"/>
    </ligand>
</feature>
<comment type="function">
    <text evidence="12">Catalyzes the reversible conversion of 3-phosphohydroxypyruvate to phosphoserine and of 3-hydroxy-2-oxo-4-phosphonooxybutanoate to phosphohydroxythreonine.</text>
</comment>
<dbReference type="STRING" id="1790137.AXE80_05475"/>
<dbReference type="GO" id="GO:0005737">
    <property type="term" value="C:cytoplasm"/>
    <property type="evidence" value="ECO:0007669"/>
    <property type="project" value="UniProtKB-SubCell"/>
</dbReference>
<protein>
    <recommendedName>
        <fullName evidence="12">Phosphoserine aminotransferase</fullName>
        <ecNumber evidence="12">2.6.1.52</ecNumber>
    </recommendedName>
    <alternativeName>
        <fullName evidence="12">Phosphohydroxythreonine aminotransferase</fullName>
        <shortName evidence="12">PSAT</shortName>
    </alternativeName>
</protein>
<dbReference type="Proteomes" id="UP000092967">
    <property type="component" value="Chromosome"/>
</dbReference>
<dbReference type="InterPro" id="IPR000192">
    <property type="entry name" value="Aminotrans_V_dom"/>
</dbReference>
<dbReference type="HAMAP" id="MF_00160">
    <property type="entry name" value="SerC_aminotrans_5"/>
    <property type="match status" value="1"/>
</dbReference>
<dbReference type="InterPro" id="IPR020578">
    <property type="entry name" value="Aminotrans_V_PyrdxlP_BS"/>
</dbReference>
<name>A0A1B1Y4R0_9FLAO</name>
<proteinExistence type="inferred from homology"/>
<dbReference type="Gene3D" id="3.90.1150.10">
    <property type="entry name" value="Aspartate Aminotransferase, domain 1"/>
    <property type="match status" value="1"/>
</dbReference>
<dbReference type="OrthoDB" id="9809412at2"/>
<dbReference type="GO" id="GO:0030170">
    <property type="term" value="F:pyridoxal phosphate binding"/>
    <property type="evidence" value="ECO:0007669"/>
    <property type="project" value="UniProtKB-UniRule"/>
</dbReference>
<keyword evidence="8 12" id="KW-0664">Pyridoxine biosynthesis</keyword>
<evidence type="ECO:0000256" key="12">
    <source>
        <dbReference type="HAMAP-Rule" id="MF_00160"/>
    </source>
</evidence>
<dbReference type="EC" id="2.6.1.52" evidence="12"/>
<feature type="binding site" evidence="12">
    <location>
        <position position="41"/>
    </location>
    <ligand>
        <name>L-glutamate</name>
        <dbReference type="ChEBI" id="CHEBI:29985"/>
    </ligand>
</feature>
<dbReference type="EMBL" id="CP014224">
    <property type="protein sequence ID" value="ANW95762.1"/>
    <property type="molecule type" value="Genomic_DNA"/>
</dbReference>
<evidence type="ECO:0000313" key="16">
    <source>
        <dbReference type="Proteomes" id="UP000092967"/>
    </source>
</evidence>
<dbReference type="InterPro" id="IPR015421">
    <property type="entry name" value="PyrdxlP-dep_Trfase_major"/>
</dbReference>
<keyword evidence="6 12" id="KW-0808">Transferase</keyword>
<dbReference type="PANTHER" id="PTHR43247:SF1">
    <property type="entry name" value="PHOSPHOSERINE AMINOTRANSFERASE"/>
    <property type="match status" value="1"/>
</dbReference>
<comment type="pathway">
    <text evidence="2 12 13">Amino-acid biosynthesis; L-serine biosynthesis; L-serine from 3-phospho-D-glycerate: step 2/3.</text>
</comment>
<evidence type="ECO:0000256" key="3">
    <source>
        <dbReference type="ARBA" id="ARBA00006904"/>
    </source>
</evidence>
<dbReference type="GO" id="GO:0006564">
    <property type="term" value="P:L-serine biosynthetic process"/>
    <property type="evidence" value="ECO:0007669"/>
    <property type="project" value="UniProtKB-UniRule"/>
</dbReference>
<evidence type="ECO:0000256" key="8">
    <source>
        <dbReference type="ARBA" id="ARBA00023096"/>
    </source>
</evidence>
<dbReference type="InterPro" id="IPR022278">
    <property type="entry name" value="Pser_aminoTfrase"/>
</dbReference>
<dbReference type="Pfam" id="PF00266">
    <property type="entry name" value="Aminotran_5"/>
    <property type="match status" value="1"/>
</dbReference>
<keyword evidence="4 12" id="KW-0032">Aminotransferase</keyword>
<dbReference type="PROSITE" id="PS00595">
    <property type="entry name" value="AA_TRANSFER_CLASS_5"/>
    <property type="match status" value="1"/>
</dbReference>
<comment type="subunit">
    <text evidence="12">Homodimer.</text>
</comment>
<evidence type="ECO:0000256" key="4">
    <source>
        <dbReference type="ARBA" id="ARBA00022576"/>
    </source>
</evidence>
<evidence type="ECO:0000256" key="6">
    <source>
        <dbReference type="ARBA" id="ARBA00022679"/>
    </source>
</evidence>
<comment type="cofactor">
    <cofactor evidence="12">
        <name>pyridoxal 5'-phosphate</name>
        <dbReference type="ChEBI" id="CHEBI:597326"/>
    </cofactor>
    <text evidence="12">Binds 1 pyridoxal phosphate per subunit.</text>
</comment>
<accession>A0A1B1Y4R0</accession>
<dbReference type="GO" id="GO:0008615">
    <property type="term" value="P:pyridoxine biosynthetic process"/>
    <property type="evidence" value="ECO:0007669"/>
    <property type="project" value="UniProtKB-UniRule"/>
</dbReference>
<keyword evidence="5 12" id="KW-0028">Amino-acid biosynthesis</keyword>
<comment type="pathway">
    <text evidence="1 12">Cofactor biosynthesis; pyridoxine 5'-phosphate biosynthesis; pyridoxine 5'-phosphate from D-erythrose 4-phosphate: step 3/5.</text>
</comment>
<dbReference type="InterPro" id="IPR015422">
    <property type="entry name" value="PyrdxlP-dep_Trfase_small"/>
</dbReference>
<evidence type="ECO:0000256" key="9">
    <source>
        <dbReference type="ARBA" id="ARBA00023299"/>
    </source>
</evidence>
<evidence type="ECO:0000259" key="14">
    <source>
        <dbReference type="Pfam" id="PF00266"/>
    </source>
</evidence>
<evidence type="ECO:0000256" key="11">
    <source>
        <dbReference type="ARBA" id="ARBA00049007"/>
    </source>
</evidence>
<evidence type="ECO:0000256" key="5">
    <source>
        <dbReference type="ARBA" id="ARBA00022605"/>
    </source>
</evidence>
<evidence type="ECO:0000256" key="2">
    <source>
        <dbReference type="ARBA" id="ARBA00005099"/>
    </source>
</evidence>
<comment type="subcellular location">
    <subcellularLocation>
        <location evidence="12">Cytoplasm</location>
    </subcellularLocation>
</comment>
<dbReference type="PANTHER" id="PTHR43247">
    <property type="entry name" value="PHOSPHOSERINE AMINOTRANSFERASE"/>
    <property type="match status" value="1"/>
</dbReference>
<dbReference type="Gene3D" id="3.40.640.10">
    <property type="entry name" value="Type I PLP-dependent aspartate aminotransferase-like (Major domain)"/>
    <property type="match status" value="1"/>
</dbReference>
<evidence type="ECO:0000256" key="7">
    <source>
        <dbReference type="ARBA" id="ARBA00022898"/>
    </source>
</evidence>
<comment type="catalytic activity">
    <reaction evidence="10 12">
        <text>4-(phosphooxy)-L-threonine + 2-oxoglutarate = (R)-3-hydroxy-2-oxo-4-phosphooxybutanoate + L-glutamate</text>
        <dbReference type="Rhea" id="RHEA:16573"/>
        <dbReference type="ChEBI" id="CHEBI:16810"/>
        <dbReference type="ChEBI" id="CHEBI:29985"/>
        <dbReference type="ChEBI" id="CHEBI:58452"/>
        <dbReference type="ChEBI" id="CHEBI:58538"/>
        <dbReference type="EC" id="2.6.1.52"/>
    </reaction>
</comment>
<dbReference type="UniPathway" id="UPA00244">
    <property type="reaction ID" value="UER00311"/>
</dbReference>
<keyword evidence="12" id="KW-0963">Cytoplasm</keyword>
<comment type="similarity">
    <text evidence="3 12">Belongs to the class-V pyridoxal-phosphate-dependent aminotransferase family. SerC subfamily.</text>
</comment>
<feature type="modified residue" description="N6-(pyridoxal phosphate)lysine" evidence="12">
    <location>
        <position position="193"/>
    </location>
</feature>
<keyword evidence="9 12" id="KW-0718">Serine biosynthesis</keyword>
<evidence type="ECO:0000256" key="13">
    <source>
        <dbReference type="RuleBase" id="RU004505"/>
    </source>
</evidence>
<dbReference type="NCBIfam" id="TIGR01364">
    <property type="entry name" value="serC_1"/>
    <property type="match status" value="1"/>
</dbReference>
<dbReference type="RefSeq" id="WP_068825212.1">
    <property type="nucleotide sequence ID" value="NZ_CP014224.1"/>
</dbReference>
<feature type="binding site" evidence="12">
    <location>
        <position position="192"/>
    </location>
    <ligand>
        <name>pyridoxal 5'-phosphate</name>
        <dbReference type="ChEBI" id="CHEBI:597326"/>
    </ligand>
</feature>
<feature type="binding site" evidence="12">
    <location>
        <position position="169"/>
    </location>
    <ligand>
        <name>pyridoxal 5'-phosphate</name>
        <dbReference type="ChEBI" id="CHEBI:597326"/>
    </ligand>
</feature>
<comment type="caution">
    <text evidence="12">Lacks conserved residue(s) required for the propagation of feature annotation.</text>
</comment>
<keyword evidence="16" id="KW-1185">Reference proteome</keyword>
<dbReference type="InterPro" id="IPR015424">
    <property type="entry name" value="PyrdxlP-dep_Trfase"/>
</dbReference>
<dbReference type="KEGG" id="wfu:AXE80_05475"/>
<reference evidence="15 16" key="1">
    <citation type="submission" date="2016-02" db="EMBL/GenBank/DDBJ databases">
        <authorList>
            <person name="Wen L."/>
            <person name="He K."/>
            <person name="Yang H."/>
        </authorList>
    </citation>
    <scope>NUCLEOTIDE SEQUENCE [LARGE SCALE GENOMIC DNA]</scope>
    <source>
        <strain evidence="15 16">CZ1127</strain>
    </source>
</reference>
<dbReference type="FunFam" id="3.90.1150.10:FF:000006">
    <property type="entry name" value="Phosphoserine aminotransferase"/>
    <property type="match status" value="1"/>
</dbReference>
<evidence type="ECO:0000256" key="1">
    <source>
        <dbReference type="ARBA" id="ARBA00004915"/>
    </source>
</evidence>
<dbReference type="FunFam" id="3.40.640.10:FF:000010">
    <property type="entry name" value="Phosphoserine aminotransferase"/>
    <property type="match status" value="1"/>
</dbReference>
<dbReference type="PIRSF" id="PIRSF000525">
    <property type="entry name" value="SerC"/>
    <property type="match status" value="1"/>
</dbReference>
<keyword evidence="7 12" id="KW-0663">Pyridoxal phosphate</keyword>
<dbReference type="GO" id="GO:0004648">
    <property type="term" value="F:O-phospho-L-serine:2-oxoglutarate aminotransferase activity"/>
    <property type="evidence" value="ECO:0007669"/>
    <property type="project" value="UniProtKB-UniRule"/>
</dbReference>
<evidence type="ECO:0000313" key="15">
    <source>
        <dbReference type="EMBL" id="ANW95762.1"/>
    </source>
</evidence>
<organism evidence="15 16">
    <name type="scientific">Wenyingzhuangia fucanilytica</name>
    <dbReference type="NCBI Taxonomy" id="1790137"/>
    <lineage>
        <taxon>Bacteria</taxon>
        <taxon>Pseudomonadati</taxon>
        <taxon>Bacteroidota</taxon>
        <taxon>Flavobacteriia</taxon>
        <taxon>Flavobacteriales</taxon>
        <taxon>Flavobacteriaceae</taxon>
        <taxon>Wenyingzhuangia</taxon>
    </lineage>
</organism>
<feature type="domain" description="Aminotransferase class V" evidence="14">
    <location>
        <begin position="5"/>
        <end position="345"/>
    </location>
</feature>
<dbReference type="SUPFAM" id="SSF53383">
    <property type="entry name" value="PLP-dependent transferases"/>
    <property type="match status" value="1"/>
</dbReference>
<gene>
    <name evidence="12" type="primary">serC</name>
    <name evidence="15" type="ORF">AXE80_05475</name>
</gene>
<dbReference type="NCBIfam" id="NF003764">
    <property type="entry name" value="PRK05355.1"/>
    <property type="match status" value="1"/>
</dbReference>
<feature type="binding site" evidence="12">
    <location>
        <begin position="234"/>
        <end position="235"/>
    </location>
    <ligand>
        <name>pyridoxal 5'-phosphate</name>
        <dbReference type="ChEBI" id="CHEBI:597326"/>
    </ligand>
</feature>
<feature type="binding site" evidence="12">
    <location>
        <position position="150"/>
    </location>
    <ligand>
        <name>pyridoxal 5'-phosphate</name>
        <dbReference type="ChEBI" id="CHEBI:597326"/>
    </ligand>
</feature>
<feature type="binding site" evidence="12">
    <location>
        <position position="102"/>
    </location>
    <ligand>
        <name>pyridoxal 5'-phosphate</name>
        <dbReference type="ChEBI" id="CHEBI:597326"/>
    </ligand>
</feature>
<dbReference type="AlphaFoldDB" id="A0A1B1Y4R0"/>
<comment type="catalytic activity">
    <reaction evidence="11 12 13">
        <text>O-phospho-L-serine + 2-oxoglutarate = 3-phosphooxypyruvate + L-glutamate</text>
        <dbReference type="Rhea" id="RHEA:14329"/>
        <dbReference type="ChEBI" id="CHEBI:16810"/>
        <dbReference type="ChEBI" id="CHEBI:18110"/>
        <dbReference type="ChEBI" id="CHEBI:29985"/>
        <dbReference type="ChEBI" id="CHEBI:57524"/>
        <dbReference type="EC" id="2.6.1.52"/>
    </reaction>
</comment>
<sequence>MKKHNFSAGPSILPQEVFQKASQAILDFDNTGLSLIEISHRSKEFVAVYDKAVALVKEILNVPATHEVLFLQGGASTQFLMTAINLMKVDGGKAAYINTGAWSNKALKEAKNFGEVIEVASSADTNHNYIPKGFNIPSDVDYVHYTSNNTIFGTQFKETPETDAVLVADMSSDIFSKPVDVSKFGIIYAGAQKNLGPAGATLVIIKKDILGNTGRTIPSMLDYQIHIKGESMFNTPPVFAIYVSMLNLEYMKAQGGLEAIAKKNEEKAALLYNEIDNNPSFINNVAKEDRSLMNVVFLLKDASKDAEFLAACNEAGISNVKGHRSVGGFRASIYNAMPIESVQALIDVMKKF</sequence>
<dbReference type="UniPathway" id="UPA00135">
    <property type="reaction ID" value="UER00197"/>
</dbReference>